<protein>
    <submittedName>
        <fullName evidence="1">Uncharacterized protein</fullName>
    </submittedName>
</protein>
<gene>
    <name evidence="1" type="ORF">CARN1_1932</name>
</gene>
<organism evidence="1">
    <name type="scientific">mine drainage metagenome</name>
    <dbReference type="NCBI Taxonomy" id="410659"/>
    <lineage>
        <taxon>unclassified sequences</taxon>
        <taxon>metagenomes</taxon>
        <taxon>ecological metagenomes</taxon>
    </lineage>
</organism>
<comment type="caution">
    <text evidence="1">The sequence shown here is derived from an EMBL/GenBank/DDBJ whole genome shotgun (WGS) entry which is preliminary data.</text>
</comment>
<reference evidence="1" key="1">
    <citation type="submission" date="2009-10" db="EMBL/GenBank/DDBJ databases">
        <title>Diversity of trophic interactions inside an arsenic-rich microbial ecosystem.</title>
        <authorList>
            <person name="Bertin P.N."/>
            <person name="Heinrich-Salmeron A."/>
            <person name="Pelletier E."/>
            <person name="Goulhen-Chollet F."/>
            <person name="Arsene-Ploetze F."/>
            <person name="Gallien S."/>
            <person name="Calteau A."/>
            <person name="Vallenet D."/>
            <person name="Casiot C."/>
            <person name="Chane-Woon-Ming B."/>
            <person name="Giloteaux L."/>
            <person name="Barakat M."/>
            <person name="Bonnefoy V."/>
            <person name="Bruneel O."/>
            <person name="Chandler M."/>
            <person name="Cleiss J."/>
            <person name="Duran R."/>
            <person name="Elbaz-Poulichet F."/>
            <person name="Fonknechten N."/>
            <person name="Lauga B."/>
            <person name="Mornico D."/>
            <person name="Ortet P."/>
            <person name="Schaeffer C."/>
            <person name="Siguier P."/>
            <person name="Alexander Thil Smith A."/>
            <person name="Van Dorsselaer A."/>
            <person name="Weissenbach J."/>
            <person name="Medigue C."/>
            <person name="Le Paslier D."/>
        </authorList>
    </citation>
    <scope>NUCLEOTIDE SEQUENCE</scope>
</reference>
<accession>E6PC62</accession>
<dbReference type="AlphaFoldDB" id="E6PC62"/>
<dbReference type="EMBL" id="CABL01000001">
    <property type="protein sequence ID" value="CBH74045.1"/>
    <property type="molecule type" value="Genomic_DNA"/>
</dbReference>
<sequence length="156" mass="15131">MVLLLPRGGVVAVGVTPIGVPFTLTDIPVGTERNESAAGVGDGRVSGTGVGPGVGVAVPTGTTPIPAVQSPGVGTVVGVGIGVGVGASVGIGAGEPPLPPQATSNAHAVNREAIAGSRRTLDRLIASLFALLRCGSLRDYCAGGRFGSLSTSAIAR</sequence>
<name>E6PC62_9ZZZZ</name>
<proteinExistence type="predicted"/>
<evidence type="ECO:0000313" key="1">
    <source>
        <dbReference type="EMBL" id="CBH74045.1"/>
    </source>
</evidence>